<name>A0ABQ8JB70_DERPT</name>
<dbReference type="EMBL" id="NJHN03000054">
    <property type="protein sequence ID" value="KAH9419824.1"/>
    <property type="molecule type" value="Genomic_DNA"/>
</dbReference>
<sequence length="236" mass="27630">MTIDHRYRKSCRNCCQDKKYNDTTNNDQHQQQQQQVKINLIKENCFQLNNDDQQKTYSENLCLRNSHTTSINDYLLSLDDDDDNNNIIGQSDDNRYNVGGHFGRRFHRHHHHQLQRFNNTIGISTNSLSRKPRVIGRREYRRRLKFGMPITNQKTIKQTTNLTSGYLRILSSSSSSNNDNINVKKSVDSKSIPSNRCRQKRLQCQRLRLKIPDRLKNLQKLDSSFNPSATTTKGMS</sequence>
<accession>A0ABQ8JB70</accession>
<evidence type="ECO:0000313" key="2">
    <source>
        <dbReference type="EMBL" id="KAH9419824.1"/>
    </source>
</evidence>
<keyword evidence="3" id="KW-1185">Reference proteome</keyword>
<reference evidence="2 3" key="2">
    <citation type="journal article" date="2022" name="Mol. Biol. Evol.">
        <title>Comparative Genomics Reveals Insights into the Divergent Evolution of Astigmatic Mites and Household Pest Adaptations.</title>
        <authorList>
            <person name="Xiong Q."/>
            <person name="Wan A.T."/>
            <person name="Liu X."/>
            <person name="Fung C.S."/>
            <person name="Xiao X."/>
            <person name="Malainual N."/>
            <person name="Hou J."/>
            <person name="Wang L."/>
            <person name="Wang M."/>
            <person name="Yang K.Y."/>
            <person name="Cui Y."/>
            <person name="Leung E.L."/>
            <person name="Nong W."/>
            <person name="Shin S.K."/>
            <person name="Au S.W."/>
            <person name="Jeong K.Y."/>
            <person name="Chew F.T."/>
            <person name="Hui J.H."/>
            <person name="Leung T.F."/>
            <person name="Tungtrongchitr A."/>
            <person name="Zhong N."/>
            <person name="Liu Z."/>
            <person name="Tsui S.K."/>
        </authorList>
    </citation>
    <scope>NUCLEOTIDE SEQUENCE [LARGE SCALE GENOMIC DNA]</scope>
    <source>
        <strain evidence="2">Derp</strain>
    </source>
</reference>
<organism evidence="2 3">
    <name type="scientific">Dermatophagoides pteronyssinus</name>
    <name type="common">European house dust mite</name>
    <dbReference type="NCBI Taxonomy" id="6956"/>
    <lineage>
        <taxon>Eukaryota</taxon>
        <taxon>Metazoa</taxon>
        <taxon>Ecdysozoa</taxon>
        <taxon>Arthropoda</taxon>
        <taxon>Chelicerata</taxon>
        <taxon>Arachnida</taxon>
        <taxon>Acari</taxon>
        <taxon>Acariformes</taxon>
        <taxon>Sarcoptiformes</taxon>
        <taxon>Astigmata</taxon>
        <taxon>Psoroptidia</taxon>
        <taxon>Analgoidea</taxon>
        <taxon>Pyroglyphidae</taxon>
        <taxon>Dermatophagoidinae</taxon>
        <taxon>Dermatophagoides</taxon>
    </lineage>
</organism>
<proteinExistence type="predicted"/>
<evidence type="ECO:0000313" key="3">
    <source>
        <dbReference type="Proteomes" id="UP000887458"/>
    </source>
</evidence>
<feature type="region of interest" description="Disordered" evidence="1">
    <location>
        <begin position="173"/>
        <end position="196"/>
    </location>
</feature>
<evidence type="ECO:0000256" key="1">
    <source>
        <dbReference type="SAM" id="MobiDB-lite"/>
    </source>
</evidence>
<dbReference type="Proteomes" id="UP000887458">
    <property type="component" value="Unassembled WGS sequence"/>
</dbReference>
<gene>
    <name evidence="2" type="ORF">DERP_001655</name>
</gene>
<protein>
    <submittedName>
        <fullName evidence="2">Uncharacterized protein</fullName>
    </submittedName>
</protein>
<comment type="caution">
    <text evidence="2">The sequence shown here is derived from an EMBL/GenBank/DDBJ whole genome shotgun (WGS) entry which is preliminary data.</text>
</comment>
<reference evidence="2 3" key="1">
    <citation type="journal article" date="2018" name="J. Allergy Clin. Immunol.">
        <title>High-quality assembly of Dermatophagoides pteronyssinus genome and transcriptome reveals a wide range of novel allergens.</title>
        <authorList>
            <person name="Liu X.Y."/>
            <person name="Yang K.Y."/>
            <person name="Wang M.Q."/>
            <person name="Kwok J.S."/>
            <person name="Zeng X."/>
            <person name="Yang Z."/>
            <person name="Xiao X.J."/>
            <person name="Lau C.P."/>
            <person name="Li Y."/>
            <person name="Huang Z.M."/>
            <person name="Ba J.G."/>
            <person name="Yim A.K."/>
            <person name="Ouyang C.Y."/>
            <person name="Ngai S.M."/>
            <person name="Chan T.F."/>
            <person name="Leung E.L."/>
            <person name="Liu L."/>
            <person name="Liu Z.G."/>
            <person name="Tsui S.K."/>
        </authorList>
    </citation>
    <scope>NUCLEOTIDE SEQUENCE [LARGE SCALE GENOMIC DNA]</scope>
    <source>
        <strain evidence="2">Derp</strain>
    </source>
</reference>
<feature type="compositionally biased region" description="Low complexity" evidence="1">
    <location>
        <begin position="173"/>
        <end position="184"/>
    </location>
</feature>